<evidence type="ECO:0000256" key="5">
    <source>
        <dbReference type="SAM" id="SignalP"/>
    </source>
</evidence>
<evidence type="ECO:0000256" key="3">
    <source>
        <dbReference type="ARBA" id="ARBA00022448"/>
    </source>
</evidence>
<proteinExistence type="inferred from homology"/>
<gene>
    <name evidence="7" type="ORF">WCD58_30420</name>
</gene>
<protein>
    <submittedName>
        <fullName evidence="7">ABC transporter substrate-binding protein</fullName>
    </submittedName>
</protein>
<dbReference type="EMBL" id="JBBEGM010000018">
    <property type="protein sequence ID" value="MEJ2865507.1"/>
    <property type="molecule type" value="Genomic_DNA"/>
</dbReference>
<name>A0ABU8MFV9_9PSEU</name>
<dbReference type="RefSeq" id="WP_337706874.1">
    <property type="nucleotide sequence ID" value="NZ_JBBEGM010000018.1"/>
</dbReference>
<dbReference type="PANTHER" id="PTHR30532">
    <property type="entry name" value="IRON III DICITRATE-BINDING PERIPLASMIC PROTEIN"/>
    <property type="match status" value="1"/>
</dbReference>
<comment type="subcellular location">
    <subcellularLocation>
        <location evidence="1">Cell envelope</location>
    </subcellularLocation>
</comment>
<reference evidence="7 8" key="1">
    <citation type="submission" date="2024-03" db="EMBL/GenBank/DDBJ databases">
        <title>Actinomycetospora sp. OC33-EN07, a novel actinomycete isolated from wild orchid (Aerides multiflora).</title>
        <authorList>
            <person name="Suriyachadkun C."/>
        </authorList>
    </citation>
    <scope>NUCLEOTIDE SEQUENCE [LARGE SCALE GENOMIC DNA]</scope>
    <source>
        <strain evidence="7 8">OC33-EN07</strain>
    </source>
</reference>
<feature type="signal peptide" evidence="5">
    <location>
        <begin position="1"/>
        <end position="27"/>
    </location>
</feature>
<dbReference type="PROSITE" id="PS51257">
    <property type="entry name" value="PROKAR_LIPOPROTEIN"/>
    <property type="match status" value="1"/>
</dbReference>
<feature type="domain" description="Fe/B12 periplasmic-binding" evidence="6">
    <location>
        <begin position="59"/>
        <end position="316"/>
    </location>
</feature>
<comment type="similarity">
    <text evidence="2">Belongs to the bacterial solute-binding protein 8 family.</text>
</comment>
<evidence type="ECO:0000313" key="8">
    <source>
        <dbReference type="Proteomes" id="UP001369736"/>
    </source>
</evidence>
<accession>A0ABU8MFV9</accession>
<evidence type="ECO:0000313" key="7">
    <source>
        <dbReference type="EMBL" id="MEJ2865507.1"/>
    </source>
</evidence>
<dbReference type="Proteomes" id="UP001369736">
    <property type="component" value="Unassembled WGS sequence"/>
</dbReference>
<dbReference type="Gene3D" id="3.40.50.1980">
    <property type="entry name" value="Nitrogenase molybdenum iron protein domain"/>
    <property type="match status" value="2"/>
</dbReference>
<dbReference type="Pfam" id="PF01497">
    <property type="entry name" value="Peripla_BP_2"/>
    <property type="match status" value="1"/>
</dbReference>
<keyword evidence="8" id="KW-1185">Reference proteome</keyword>
<organism evidence="7 8">
    <name type="scientific">Actinomycetospora flava</name>
    <dbReference type="NCBI Taxonomy" id="3129232"/>
    <lineage>
        <taxon>Bacteria</taxon>
        <taxon>Bacillati</taxon>
        <taxon>Actinomycetota</taxon>
        <taxon>Actinomycetes</taxon>
        <taxon>Pseudonocardiales</taxon>
        <taxon>Pseudonocardiaceae</taxon>
        <taxon>Actinomycetospora</taxon>
    </lineage>
</organism>
<dbReference type="SUPFAM" id="SSF53807">
    <property type="entry name" value="Helical backbone' metal receptor"/>
    <property type="match status" value="1"/>
</dbReference>
<evidence type="ECO:0000259" key="6">
    <source>
        <dbReference type="PROSITE" id="PS50983"/>
    </source>
</evidence>
<dbReference type="InterPro" id="IPR002491">
    <property type="entry name" value="ABC_transptr_periplasmic_BD"/>
</dbReference>
<comment type="caution">
    <text evidence="7">The sequence shown here is derived from an EMBL/GenBank/DDBJ whole genome shotgun (WGS) entry which is preliminary data.</text>
</comment>
<dbReference type="InterPro" id="IPR051313">
    <property type="entry name" value="Bact_iron-sidero_bind"/>
</dbReference>
<sequence>MSVRVPARFAAALAAVLALLLAGCGSGSDEPAQGAAAPGFPVTIPHAFGQTTIPDRPVRVVTVGYNDADFALALGTVPVGVRDFIGAFDETTRPWAQQQLGGQQPQQVGGNEIDIERVASLQPDLILGVYSYMDRATYDRLSQIAPTVADPTEGVAAPWQEQTRITARALGVPERGEQVVGDVERRFADARNANPQFAGKDIGVALVASGEFNILGRDDARSQLFSGLGLAVDPTTQTLSSEQLGQLNKQGIAVLGVPPQAALANPVFANLPAVRENRVAYVGDEASPVAGALGFSSPLSLPYALDQVTPELARVYGTTP</sequence>
<evidence type="ECO:0000256" key="1">
    <source>
        <dbReference type="ARBA" id="ARBA00004196"/>
    </source>
</evidence>
<feature type="chain" id="PRO_5046355747" evidence="5">
    <location>
        <begin position="28"/>
        <end position="320"/>
    </location>
</feature>
<keyword evidence="4 5" id="KW-0732">Signal</keyword>
<dbReference type="PANTHER" id="PTHR30532:SF24">
    <property type="entry name" value="FERRIC ENTEROBACTIN-BINDING PERIPLASMIC PROTEIN FEPB"/>
    <property type="match status" value="1"/>
</dbReference>
<keyword evidence="3" id="KW-0813">Transport</keyword>
<dbReference type="PROSITE" id="PS50983">
    <property type="entry name" value="FE_B12_PBP"/>
    <property type="match status" value="1"/>
</dbReference>
<evidence type="ECO:0000256" key="2">
    <source>
        <dbReference type="ARBA" id="ARBA00008814"/>
    </source>
</evidence>
<evidence type="ECO:0000256" key="4">
    <source>
        <dbReference type="ARBA" id="ARBA00022729"/>
    </source>
</evidence>